<protein>
    <submittedName>
        <fullName evidence="1">Uncharacterized protein</fullName>
    </submittedName>
</protein>
<proteinExistence type="predicted"/>
<organism evidence="1 2">
    <name type="scientific">Populus trichocarpa</name>
    <name type="common">Western balsam poplar</name>
    <name type="synonym">Populus balsamifera subsp. trichocarpa</name>
    <dbReference type="NCBI Taxonomy" id="3694"/>
    <lineage>
        <taxon>Eukaryota</taxon>
        <taxon>Viridiplantae</taxon>
        <taxon>Streptophyta</taxon>
        <taxon>Embryophyta</taxon>
        <taxon>Tracheophyta</taxon>
        <taxon>Spermatophyta</taxon>
        <taxon>Magnoliopsida</taxon>
        <taxon>eudicotyledons</taxon>
        <taxon>Gunneridae</taxon>
        <taxon>Pentapetalae</taxon>
        <taxon>rosids</taxon>
        <taxon>fabids</taxon>
        <taxon>Malpighiales</taxon>
        <taxon>Salicaceae</taxon>
        <taxon>Saliceae</taxon>
        <taxon>Populus</taxon>
    </lineage>
</organism>
<dbReference type="Proteomes" id="UP000006729">
    <property type="component" value="Chromosome 8"/>
</dbReference>
<gene>
    <name evidence="1" type="ORF">POPTR_008G008801v4</name>
</gene>
<reference evidence="1 2" key="1">
    <citation type="journal article" date="2006" name="Science">
        <title>The genome of black cottonwood, Populus trichocarpa (Torr. &amp; Gray).</title>
        <authorList>
            <person name="Tuskan G.A."/>
            <person name="Difazio S."/>
            <person name="Jansson S."/>
            <person name="Bohlmann J."/>
            <person name="Grigoriev I."/>
            <person name="Hellsten U."/>
            <person name="Putnam N."/>
            <person name="Ralph S."/>
            <person name="Rombauts S."/>
            <person name="Salamov A."/>
            <person name="Schein J."/>
            <person name="Sterck L."/>
            <person name="Aerts A."/>
            <person name="Bhalerao R.R."/>
            <person name="Bhalerao R.P."/>
            <person name="Blaudez D."/>
            <person name="Boerjan W."/>
            <person name="Brun A."/>
            <person name="Brunner A."/>
            <person name="Busov V."/>
            <person name="Campbell M."/>
            <person name="Carlson J."/>
            <person name="Chalot M."/>
            <person name="Chapman J."/>
            <person name="Chen G.L."/>
            <person name="Cooper D."/>
            <person name="Coutinho P.M."/>
            <person name="Couturier J."/>
            <person name="Covert S."/>
            <person name="Cronk Q."/>
            <person name="Cunningham R."/>
            <person name="Davis J."/>
            <person name="Degroeve S."/>
            <person name="Dejardin A."/>
            <person name="Depamphilis C."/>
            <person name="Detter J."/>
            <person name="Dirks B."/>
            <person name="Dubchak I."/>
            <person name="Duplessis S."/>
            <person name="Ehlting J."/>
            <person name="Ellis B."/>
            <person name="Gendler K."/>
            <person name="Goodstein D."/>
            <person name="Gribskov M."/>
            <person name="Grimwood J."/>
            <person name="Groover A."/>
            <person name="Gunter L."/>
            <person name="Hamberger B."/>
            <person name="Heinze B."/>
            <person name="Helariutta Y."/>
            <person name="Henrissat B."/>
            <person name="Holligan D."/>
            <person name="Holt R."/>
            <person name="Huang W."/>
            <person name="Islam-Faridi N."/>
            <person name="Jones S."/>
            <person name="Jones-Rhoades M."/>
            <person name="Jorgensen R."/>
            <person name="Joshi C."/>
            <person name="Kangasjarvi J."/>
            <person name="Karlsson J."/>
            <person name="Kelleher C."/>
            <person name="Kirkpatrick R."/>
            <person name="Kirst M."/>
            <person name="Kohler A."/>
            <person name="Kalluri U."/>
            <person name="Larimer F."/>
            <person name="Leebens-Mack J."/>
            <person name="Leple J.C."/>
            <person name="Locascio P."/>
            <person name="Lou Y."/>
            <person name="Lucas S."/>
            <person name="Martin F."/>
            <person name="Montanini B."/>
            <person name="Napoli C."/>
            <person name="Nelson D.R."/>
            <person name="Nelson C."/>
            <person name="Nieminen K."/>
            <person name="Nilsson O."/>
            <person name="Pereda V."/>
            <person name="Peter G."/>
            <person name="Philippe R."/>
            <person name="Pilate G."/>
            <person name="Poliakov A."/>
            <person name="Razumovskaya J."/>
            <person name="Richardson P."/>
            <person name="Rinaldi C."/>
            <person name="Ritland K."/>
            <person name="Rouze P."/>
            <person name="Ryaboy D."/>
            <person name="Schmutz J."/>
            <person name="Schrader J."/>
            <person name="Segerman B."/>
            <person name="Shin H."/>
            <person name="Siddiqui A."/>
            <person name="Sterky F."/>
            <person name="Terry A."/>
            <person name="Tsai C.J."/>
            <person name="Uberbacher E."/>
            <person name="Unneberg P."/>
            <person name="Vahala J."/>
            <person name="Wall K."/>
            <person name="Wessler S."/>
            <person name="Yang G."/>
            <person name="Yin T."/>
            <person name="Douglas C."/>
            <person name="Marra M."/>
            <person name="Sandberg G."/>
            <person name="Van de Peer Y."/>
            <person name="Rokhsar D."/>
        </authorList>
    </citation>
    <scope>NUCLEOTIDE SEQUENCE [LARGE SCALE GENOMIC DNA]</scope>
    <source>
        <strain evidence="2">cv. Nisqually</strain>
    </source>
</reference>
<evidence type="ECO:0000313" key="2">
    <source>
        <dbReference type="Proteomes" id="UP000006729"/>
    </source>
</evidence>
<comment type="caution">
    <text evidence="1">The sequence shown here is derived from an EMBL/GenBank/DDBJ whole genome shotgun (WGS) entry which is preliminary data.</text>
</comment>
<evidence type="ECO:0000313" key="1">
    <source>
        <dbReference type="EMBL" id="KAI9389157.1"/>
    </source>
</evidence>
<keyword evidence="2" id="KW-1185">Reference proteome</keyword>
<name>A0ACC0SIW0_POPTR</name>
<dbReference type="EMBL" id="CM009297">
    <property type="protein sequence ID" value="KAI9389157.1"/>
    <property type="molecule type" value="Genomic_DNA"/>
</dbReference>
<accession>A0ACC0SIW0</accession>
<sequence length="168" mass="18621">MHLQNQSLTTLLPLPFLFLPKPTKPHQFTTSKQQDPPATHVVGSSNDKPFPAEVSRTIMELSSVGTLSTPTPDGWPLSVGVRYAVDDDGTPVLCLSDSYRQFSVDKRSSLHVQLEQSGMRTPQCTIQGSLDKPEDTKVLKVKKNPVLDSSGAESLRMVFFLHSWKIVF</sequence>